<dbReference type="EMBL" id="BPLR01003166">
    <property type="protein sequence ID" value="GIX81795.1"/>
    <property type="molecule type" value="Genomic_DNA"/>
</dbReference>
<evidence type="ECO:0000313" key="1">
    <source>
        <dbReference type="EMBL" id="GIX81795.1"/>
    </source>
</evidence>
<gene>
    <name evidence="1" type="ORF">CEXT_660021</name>
</gene>
<evidence type="ECO:0000313" key="2">
    <source>
        <dbReference type="Proteomes" id="UP001054945"/>
    </source>
</evidence>
<dbReference type="AlphaFoldDB" id="A0AAV4NBU8"/>
<proteinExistence type="predicted"/>
<comment type="caution">
    <text evidence="1">The sequence shown here is derived from an EMBL/GenBank/DDBJ whole genome shotgun (WGS) entry which is preliminary data.</text>
</comment>
<sequence>MAEGMDQSNGHPQFQPENIYSKTLLIPHEDVCSRIVSCPHKKIVRTTVSKNIKAFTLCNIHGRREILRPLVLAKQSSGTHLRHRKTCLVLISGRSSVLCRMSSTTYGVRILLPRPVSYMSVT</sequence>
<organism evidence="1 2">
    <name type="scientific">Caerostris extrusa</name>
    <name type="common">Bark spider</name>
    <name type="synonym">Caerostris bankana</name>
    <dbReference type="NCBI Taxonomy" id="172846"/>
    <lineage>
        <taxon>Eukaryota</taxon>
        <taxon>Metazoa</taxon>
        <taxon>Ecdysozoa</taxon>
        <taxon>Arthropoda</taxon>
        <taxon>Chelicerata</taxon>
        <taxon>Arachnida</taxon>
        <taxon>Araneae</taxon>
        <taxon>Araneomorphae</taxon>
        <taxon>Entelegynae</taxon>
        <taxon>Araneoidea</taxon>
        <taxon>Araneidae</taxon>
        <taxon>Caerostris</taxon>
    </lineage>
</organism>
<name>A0AAV4NBU8_CAEEX</name>
<keyword evidence="2" id="KW-1185">Reference proteome</keyword>
<reference evidence="1 2" key="1">
    <citation type="submission" date="2021-06" db="EMBL/GenBank/DDBJ databases">
        <title>Caerostris extrusa draft genome.</title>
        <authorList>
            <person name="Kono N."/>
            <person name="Arakawa K."/>
        </authorList>
    </citation>
    <scope>NUCLEOTIDE SEQUENCE [LARGE SCALE GENOMIC DNA]</scope>
</reference>
<dbReference type="Proteomes" id="UP001054945">
    <property type="component" value="Unassembled WGS sequence"/>
</dbReference>
<protein>
    <submittedName>
        <fullName evidence="1">Uncharacterized protein</fullName>
    </submittedName>
</protein>
<accession>A0AAV4NBU8</accession>